<dbReference type="InterPro" id="IPR050640">
    <property type="entry name" value="Bact_2-comp_sensor_kinase"/>
</dbReference>
<organism evidence="8 9">
    <name type="scientific">Eisenbergiella tayi</name>
    <dbReference type="NCBI Taxonomy" id="1432052"/>
    <lineage>
        <taxon>Bacteria</taxon>
        <taxon>Bacillati</taxon>
        <taxon>Bacillota</taxon>
        <taxon>Clostridia</taxon>
        <taxon>Lachnospirales</taxon>
        <taxon>Lachnospiraceae</taxon>
        <taxon>Eisenbergiella</taxon>
    </lineage>
</organism>
<dbReference type="PROSITE" id="PS50885">
    <property type="entry name" value="HAMP"/>
    <property type="match status" value="1"/>
</dbReference>
<keyword evidence="5" id="KW-0175">Coiled coil</keyword>
<dbReference type="InterPro" id="IPR036890">
    <property type="entry name" value="HATPase_C_sf"/>
</dbReference>
<feature type="transmembrane region" description="Helical" evidence="6">
    <location>
        <begin position="288"/>
        <end position="310"/>
    </location>
</feature>
<dbReference type="InterPro" id="IPR003660">
    <property type="entry name" value="HAMP_dom"/>
</dbReference>
<dbReference type="EC" id="2.7.13.3" evidence="8"/>
<dbReference type="InterPro" id="IPR010559">
    <property type="entry name" value="Sig_transdc_His_kin_internal"/>
</dbReference>
<dbReference type="Gene3D" id="3.30.565.10">
    <property type="entry name" value="Histidine kinase-like ATPase, C-terminal domain"/>
    <property type="match status" value="1"/>
</dbReference>
<sequence length="577" mass="66307">MRTWVHKIIEWYSSRKLKEKTTALFAVILCTYVLVIFVIYQFIIKANMDEYIYNANKDVLNSVEKNIMNSFSGGSTVSKWIMNSKEVLYFLNTDDVNKLGITYDALSVIYEFTIAEKALSSVYIFRNDGIYISINNGVTYLDKSMMDSAWHEEINRANGGYIIKINGGGAFRQISGKPVISLIRTIYDINSQKPVGIIVINYFDDILKSSYSEFDDTEKEFTVFDLQGNIIEGSEKLEKYSDEIREGNISCQVTAIDKNVFIKNIPNTPIGLAEKDNTSAFQFVAPRIIISIIVFILVTLFGFFILGLFIKFSITNPVESLVSSMREVKTGWLRRVSIKLPNDEIGELKNSYNTMLVEINRLIEELVEKEKAYQKAEMNALQEQIKPHFLYNTLETIALLALENPRDEVYDAIETLGKFYRKFLSKGQEEITLSDEVEIVKNYLKLQELRYGDIFHDIYDIDEKVKNVRIPRLILQPIVENALYHGIIPKGEEGNIYINAKQKEDKLVITVKDTGIGASEERISEVLSKKSQSFGLKSTLDRISKYYSNKVSYKISSEVGYYFEVEIYIPLEELKYE</sequence>
<dbReference type="AlphaFoldDB" id="A0A1E3AJX7"/>
<dbReference type="Proteomes" id="UP000094067">
    <property type="component" value="Unassembled WGS sequence"/>
</dbReference>
<dbReference type="InterPro" id="IPR003594">
    <property type="entry name" value="HATPase_dom"/>
</dbReference>
<keyword evidence="6" id="KW-0812">Transmembrane</keyword>
<evidence type="ECO:0000256" key="1">
    <source>
        <dbReference type="ARBA" id="ARBA00004370"/>
    </source>
</evidence>
<accession>A0A1E3AJX7</accession>
<dbReference type="CDD" id="cd06225">
    <property type="entry name" value="HAMP"/>
    <property type="match status" value="1"/>
</dbReference>
<dbReference type="Pfam" id="PF06580">
    <property type="entry name" value="His_kinase"/>
    <property type="match status" value="1"/>
</dbReference>
<dbReference type="SUPFAM" id="SSF55874">
    <property type="entry name" value="ATPase domain of HSP90 chaperone/DNA topoisomerase II/histidine kinase"/>
    <property type="match status" value="1"/>
</dbReference>
<dbReference type="GO" id="GO:0000155">
    <property type="term" value="F:phosphorelay sensor kinase activity"/>
    <property type="evidence" value="ECO:0007669"/>
    <property type="project" value="InterPro"/>
</dbReference>
<evidence type="ECO:0000256" key="5">
    <source>
        <dbReference type="SAM" id="Coils"/>
    </source>
</evidence>
<dbReference type="Pfam" id="PF00672">
    <property type="entry name" value="HAMP"/>
    <property type="match status" value="1"/>
</dbReference>
<dbReference type="SMART" id="SM00304">
    <property type="entry name" value="HAMP"/>
    <property type="match status" value="1"/>
</dbReference>
<evidence type="ECO:0000313" key="9">
    <source>
        <dbReference type="Proteomes" id="UP000094067"/>
    </source>
</evidence>
<evidence type="ECO:0000256" key="6">
    <source>
        <dbReference type="SAM" id="Phobius"/>
    </source>
</evidence>
<evidence type="ECO:0000313" key="8">
    <source>
        <dbReference type="EMBL" id="ODM09000.1"/>
    </source>
</evidence>
<keyword evidence="6" id="KW-0472">Membrane</keyword>
<gene>
    <name evidence="8" type="primary">ypdA_3</name>
    <name evidence="8" type="ORF">BEI61_00629</name>
</gene>
<keyword evidence="6" id="KW-1133">Transmembrane helix</keyword>
<evidence type="ECO:0000259" key="7">
    <source>
        <dbReference type="PROSITE" id="PS50885"/>
    </source>
</evidence>
<name>A0A1E3AJX7_9FIRM</name>
<dbReference type="EMBL" id="MCGH01000001">
    <property type="protein sequence ID" value="ODM09000.1"/>
    <property type="molecule type" value="Genomic_DNA"/>
</dbReference>
<keyword evidence="4 8" id="KW-0418">Kinase</keyword>
<dbReference type="PANTHER" id="PTHR34220">
    <property type="entry name" value="SENSOR HISTIDINE KINASE YPDA"/>
    <property type="match status" value="1"/>
</dbReference>
<evidence type="ECO:0000256" key="4">
    <source>
        <dbReference type="ARBA" id="ARBA00022777"/>
    </source>
</evidence>
<evidence type="ECO:0000256" key="2">
    <source>
        <dbReference type="ARBA" id="ARBA00022553"/>
    </source>
</evidence>
<reference evidence="8 9" key="1">
    <citation type="submission" date="2016-07" db="EMBL/GenBank/DDBJ databases">
        <title>Characterization of isolates of Eisenbergiella tayi derived from blood cultures, using whole genome sequencing.</title>
        <authorList>
            <person name="Burdz T."/>
            <person name="Wiebe D."/>
            <person name="Huynh C."/>
            <person name="Bernard K."/>
        </authorList>
    </citation>
    <scope>NUCLEOTIDE SEQUENCE [LARGE SCALE GENOMIC DNA]</scope>
    <source>
        <strain evidence="8 9">NML 110608</strain>
    </source>
</reference>
<dbReference type="Pfam" id="PF02518">
    <property type="entry name" value="HATPase_c"/>
    <property type="match status" value="1"/>
</dbReference>
<dbReference type="PANTHER" id="PTHR34220:SF7">
    <property type="entry name" value="SENSOR HISTIDINE KINASE YPDA"/>
    <property type="match status" value="1"/>
</dbReference>
<dbReference type="GO" id="GO:0016020">
    <property type="term" value="C:membrane"/>
    <property type="evidence" value="ECO:0007669"/>
    <property type="project" value="UniProtKB-SubCell"/>
</dbReference>
<dbReference type="Gene3D" id="6.10.340.10">
    <property type="match status" value="1"/>
</dbReference>
<comment type="caution">
    <text evidence="8">The sequence shown here is derived from an EMBL/GenBank/DDBJ whole genome shotgun (WGS) entry which is preliminary data.</text>
</comment>
<dbReference type="SUPFAM" id="SSF158472">
    <property type="entry name" value="HAMP domain-like"/>
    <property type="match status" value="1"/>
</dbReference>
<evidence type="ECO:0000256" key="3">
    <source>
        <dbReference type="ARBA" id="ARBA00022679"/>
    </source>
</evidence>
<feature type="domain" description="HAMP" evidence="7">
    <location>
        <begin position="312"/>
        <end position="364"/>
    </location>
</feature>
<protein>
    <submittedName>
        <fullName evidence="8">Sensor histidine kinase YpdA</fullName>
        <ecNumber evidence="8">2.7.13.3</ecNumber>
    </submittedName>
</protein>
<proteinExistence type="predicted"/>
<feature type="transmembrane region" description="Helical" evidence="6">
    <location>
        <begin position="21"/>
        <end position="43"/>
    </location>
</feature>
<comment type="subcellular location">
    <subcellularLocation>
        <location evidence="1">Membrane</location>
    </subcellularLocation>
</comment>
<keyword evidence="3 8" id="KW-0808">Transferase</keyword>
<feature type="coiled-coil region" evidence="5">
    <location>
        <begin position="352"/>
        <end position="384"/>
    </location>
</feature>
<keyword evidence="2" id="KW-0597">Phosphoprotein</keyword>